<gene>
    <name evidence="1" type="ORF">HD842_004709</name>
</gene>
<sequence length="73" mass="8067">MAVEEHDAVPRLRRAALGRFVTFLIMLETPAETLGRQYALQKFQVAFAVLGPDRCTANTFNSSNKSVTPASRV</sequence>
<reference evidence="1 2" key="1">
    <citation type="submission" date="2020-08" db="EMBL/GenBank/DDBJ databases">
        <title>The Agave Microbiome: Exploring the role of microbial communities in plant adaptations to desert environments.</title>
        <authorList>
            <person name="Partida-Martinez L.P."/>
        </authorList>
    </citation>
    <scope>NUCLEOTIDE SEQUENCE [LARGE SCALE GENOMIC DNA]</scope>
    <source>
        <strain evidence="1 2">AT3.2</strain>
    </source>
</reference>
<name>A0A7W9X4V4_9BURK</name>
<keyword evidence="2" id="KW-1185">Reference proteome</keyword>
<dbReference type="AlphaFoldDB" id="A0A7W9X4V4"/>
<evidence type="ECO:0000313" key="1">
    <source>
        <dbReference type="EMBL" id="MBB6136531.1"/>
    </source>
</evidence>
<dbReference type="Proteomes" id="UP000540787">
    <property type="component" value="Unassembled WGS sequence"/>
</dbReference>
<protein>
    <submittedName>
        <fullName evidence="1">Uncharacterized protein</fullName>
    </submittedName>
</protein>
<dbReference type="EMBL" id="JACHBX010000006">
    <property type="protein sequence ID" value="MBB6136531.1"/>
    <property type="molecule type" value="Genomic_DNA"/>
</dbReference>
<evidence type="ECO:0000313" key="2">
    <source>
        <dbReference type="Proteomes" id="UP000540787"/>
    </source>
</evidence>
<accession>A0A7W9X4V4</accession>
<comment type="caution">
    <text evidence="1">The sequence shown here is derived from an EMBL/GenBank/DDBJ whole genome shotgun (WGS) entry which is preliminary data.</text>
</comment>
<proteinExistence type="predicted"/>
<organism evidence="1 2">
    <name type="scientific">Massilia aurea</name>
    <dbReference type="NCBI Taxonomy" id="373040"/>
    <lineage>
        <taxon>Bacteria</taxon>
        <taxon>Pseudomonadati</taxon>
        <taxon>Pseudomonadota</taxon>
        <taxon>Betaproteobacteria</taxon>
        <taxon>Burkholderiales</taxon>
        <taxon>Oxalobacteraceae</taxon>
        <taxon>Telluria group</taxon>
        <taxon>Massilia</taxon>
    </lineage>
</organism>